<evidence type="ECO:0000313" key="5">
    <source>
        <dbReference type="Proteomes" id="UP000093954"/>
    </source>
</evidence>
<feature type="region of interest" description="Disordered" evidence="2">
    <location>
        <begin position="30"/>
        <end position="53"/>
    </location>
</feature>
<evidence type="ECO:0000256" key="3">
    <source>
        <dbReference type="SAM" id="SignalP"/>
    </source>
</evidence>
<dbReference type="EMBL" id="LROS01000077">
    <property type="protein sequence ID" value="OBR89870.1"/>
    <property type="molecule type" value="Genomic_DNA"/>
</dbReference>
<proteinExistence type="predicted"/>
<gene>
    <name evidence="4" type="ORF">CLRAG_38470</name>
</gene>
<reference evidence="4 5" key="1">
    <citation type="journal article" date="2012" name="Front. Microbiol.">
        <title>Draft Genome Sequence of the Virulent Strain 01-B526 of the Fish Pathogen Aeromonas salmonicida.</title>
        <authorList>
            <person name="Charette S.J."/>
            <person name="Brochu F."/>
            <person name="Boyle B."/>
            <person name="Filion G."/>
            <person name="Tanaka K.H."/>
            <person name="Derome N."/>
        </authorList>
    </citation>
    <scope>NUCLEOTIDE SEQUENCE [LARGE SCALE GENOMIC DNA]</scope>
    <source>
        <strain evidence="4 5">P11</strain>
    </source>
</reference>
<accession>A0A1A6AIH0</accession>
<dbReference type="PROSITE" id="PS51257">
    <property type="entry name" value="PROKAR_LIPOPROTEIN"/>
    <property type="match status" value="1"/>
</dbReference>
<keyword evidence="5" id="KW-1185">Reference proteome</keyword>
<evidence type="ECO:0008006" key="6">
    <source>
        <dbReference type="Google" id="ProtNLM"/>
    </source>
</evidence>
<evidence type="ECO:0000256" key="1">
    <source>
        <dbReference type="SAM" id="Coils"/>
    </source>
</evidence>
<feature type="signal peptide" evidence="3">
    <location>
        <begin position="1"/>
        <end position="27"/>
    </location>
</feature>
<feature type="compositionally biased region" description="Basic and acidic residues" evidence="2">
    <location>
        <begin position="39"/>
        <end position="53"/>
    </location>
</feature>
<feature type="coiled-coil region" evidence="1">
    <location>
        <begin position="99"/>
        <end position="126"/>
    </location>
</feature>
<evidence type="ECO:0000313" key="4">
    <source>
        <dbReference type="EMBL" id="OBR89870.1"/>
    </source>
</evidence>
<dbReference type="RefSeq" id="WP_083985805.1">
    <property type="nucleotide sequence ID" value="NZ_LROS01000077.1"/>
</dbReference>
<comment type="caution">
    <text evidence="4">The sequence shown here is derived from an EMBL/GenBank/DDBJ whole genome shotgun (WGS) entry which is preliminary data.</text>
</comment>
<dbReference type="Proteomes" id="UP000093954">
    <property type="component" value="Unassembled WGS sequence"/>
</dbReference>
<keyword evidence="1" id="KW-0175">Coiled coil</keyword>
<sequence length="135" mass="15060">MKYNFKKLGILALILILLISLSGCSFGKQSSQNDAAKSTTEKQKEVAKQKEAAKITTDTDKTAQLKKEKSIFNGQVYVQNNKAIATMVIKSGVSDKEAKDLAQKYAQDLKKKYKNMEVRVMAVRDNKNVVNLTVK</sequence>
<evidence type="ECO:0000256" key="2">
    <source>
        <dbReference type="SAM" id="MobiDB-lite"/>
    </source>
</evidence>
<keyword evidence="3" id="KW-0732">Signal</keyword>
<feature type="chain" id="PRO_5038772379" description="Lipoprotein" evidence="3">
    <location>
        <begin position="28"/>
        <end position="135"/>
    </location>
</feature>
<protein>
    <recommendedName>
        <fullName evidence="6">Lipoprotein</fullName>
    </recommendedName>
</protein>
<name>A0A1A6AIH0_9CLOT</name>
<dbReference type="PATRIC" id="fig|1353534.3.peg.3917"/>
<dbReference type="AlphaFoldDB" id="A0A1A6AIH0"/>
<organism evidence="4 5">
    <name type="scientific">Clostridium ragsdalei P11</name>
    <dbReference type="NCBI Taxonomy" id="1353534"/>
    <lineage>
        <taxon>Bacteria</taxon>
        <taxon>Bacillati</taxon>
        <taxon>Bacillota</taxon>
        <taxon>Clostridia</taxon>
        <taxon>Eubacteriales</taxon>
        <taxon>Clostridiaceae</taxon>
        <taxon>Clostridium</taxon>
    </lineage>
</organism>